<keyword evidence="2" id="KW-0472">Membrane</keyword>
<gene>
    <name evidence="3" type="ORF">Kpol_221p2</name>
</gene>
<dbReference type="EMBL" id="DS480574">
    <property type="protein sequence ID" value="EDO14424.1"/>
    <property type="molecule type" value="Genomic_DNA"/>
</dbReference>
<dbReference type="InterPro" id="IPR009571">
    <property type="entry name" value="SUR7/Rim9-like_fungi"/>
</dbReference>
<dbReference type="GeneID" id="5542415"/>
<dbReference type="KEGG" id="vpo:Kpol_221p2"/>
<dbReference type="RefSeq" id="XP_001642282.1">
    <property type="nucleotide sequence ID" value="XM_001642232.1"/>
</dbReference>
<sequence length="316" mass="34830">MDPTTLVTIISHVSSSGAGLLMSFVALSGSTTSGTLKDFYWFDANTSGIGGIAPNKTRWFNYRWCSISSAGDIISCTYSEAATPFSPVDNFLTTVGVPKSFIKNRNTYFYLSRTAWGLWLVGLIFNILSFAGTIHTNFYQTPRLFKSYSVLRWVALFLTLVSTVLYTACYAKAQDVFHSSNLSAAMGLNNFAFAWASVAILIIDTLNSIYSLRNYTSLFEKNKIIYPNNITGQYPMETYSQVGYGAPPPHLPPHPLVVPAPAQAPTVPAASPGVAIDNGEIDHVATLDNQYREQQPPVTSKSRFFTRIKRNKPIDP</sequence>
<feature type="region of interest" description="Disordered" evidence="1">
    <location>
        <begin position="293"/>
        <end position="316"/>
    </location>
</feature>
<evidence type="ECO:0000313" key="3">
    <source>
        <dbReference type="EMBL" id="EDO14424.1"/>
    </source>
</evidence>
<evidence type="ECO:0000256" key="2">
    <source>
        <dbReference type="SAM" id="Phobius"/>
    </source>
</evidence>
<dbReference type="Proteomes" id="UP000000267">
    <property type="component" value="Unassembled WGS sequence"/>
</dbReference>
<evidence type="ECO:0000313" key="4">
    <source>
        <dbReference type="Proteomes" id="UP000000267"/>
    </source>
</evidence>
<dbReference type="AlphaFoldDB" id="A7TTI2"/>
<dbReference type="Pfam" id="PF06687">
    <property type="entry name" value="SUR7"/>
    <property type="match status" value="1"/>
</dbReference>
<reference evidence="3 4" key="1">
    <citation type="journal article" date="2007" name="Proc. Natl. Acad. Sci. U.S.A.">
        <title>Independent sorting-out of thousands of duplicated gene pairs in two yeast species descended from a whole-genome duplication.</title>
        <authorList>
            <person name="Scannell D.R."/>
            <person name="Frank A.C."/>
            <person name="Conant G.C."/>
            <person name="Byrne K.P."/>
            <person name="Woolfit M."/>
            <person name="Wolfe K.H."/>
        </authorList>
    </citation>
    <scope>NUCLEOTIDE SEQUENCE [LARGE SCALE GENOMIC DNA]</scope>
    <source>
        <strain evidence="4">ATCC 22028 / DSM 70294 / BCRC 21397 / CBS 2163 / NBRC 10782 / NRRL Y-8283 / UCD 57-17</strain>
    </source>
</reference>
<dbReference type="PhylomeDB" id="A7TTI2"/>
<dbReference type="STRING" id="436907.A7TTI2"/>
<feature type="compositionally biased region" description="Polar residues" evidence="1">
    <location>
        <begin position="293"/>
        <end position="303"/>
    </location>
</feature>
<accession>A7TTI2</accession>
<feature type="transmembrane region" description="Helical" evidence="2">
    <location>
        <begin position="116"/>
        <end position="138"/>
    </location>
</feature>
<keyword evidence="2" id="KW-1133">Transmembrane helix</keyword>
<dbReference type="OrthoDB" id="5419460at2759"/>
<keyword evidence="4" id="KW-1185">Reference proteome</keyword>
<dbReference type="PANTHER" id="PTHR36414:SF3">
    <property type="entry name" value="SUR7 FAMILY PROTEIN FMP45"/>
    <property type="match status" value="1"/>
</dbReference>
<organism evidence="4">
    <name type="scientific">Vanderwaltozyma polyspora (strain ATCC 22028 / DSM 70294 / BCRC 21397 / CBS 2163 / NBRC 10782 / NRRL Y-8283 / UCD 57-17)</name>
    <name type="common">Kluyveromyces polysporus</name>
    <dbReference type="NCBI Taxonomy" id="436907"/>
    <lineage>
        <taxon>Eukaryota</taxon>
        <taxon>Fungi</taxon>
        <taxon>Dikarya</taxon>
        <taxon>Ascomycota</taxon>
        <taxon>Saccharomycotina</taxon>
        <taxon>Saccharomycetes</taxon>
        <taxon>Saccharomycetales</taxon>
        <taxon>Saccharomycetaceae</taxon>
        <taxon>Vanderwaltozyma</taxon>
    </lineage>
</organism>
<dbReference type="GO" id="GO:0032185">
    <property type="term" value="P:septin cytoskeleton organization"/>
    <property type="evidence" value="ECO:0007669"/>
    <property type="project" value="TreeGrafter"/>
</dbReference>
<proteinExistence type="predicted"/>
<dbReference type="GO" id="GO:0006897">
    <property type="term" value="P:endocytosis"/>
    <property type="evidence" value="ECO:0007669"/>
    <property type="project" value="TreeGrafter"/>
</dbReference>
<feature type="transmembrane region" description="Helical" evidence="2">
    <location>
        <begin position="150"/>
        <end position="173"/>
    </location>
</feature>
<dbReference type="PANTHER" id="PTHR36414">
    <property type="entry name" value="PROTEIN SUR7"/>
    <property type="match status" value="1"/>
</dbReference>
<name>A7TTI2_VANPO</name>
<protein>
    <submittedName>
        <fullName evidence="3">Uncharacterized protein</fullName>
    </submittedName>
</protein>
<dbReference type="GO" id="GO:0005938">
    <property type="term" value="C:cell cortex"/>
    <property type="evidence" value="ECO:0007669"/>
    <property type="project" value="TreeGrafter"/>
</dbReference>
<dbReference type="HOGENOM" id="CLU_059603_0_0_1"/>
<dbReference type="eggNOG" id="ENOG502RKFF">
    <property type="taxonomic scope" value="Eukaryota"/>
</dbReference>
<dbReference type="GO" id="GO:0031505">
    <property type="term" value="P:fungal-type cell wall organization"/>
    <property type="evidence" value="ECO:0007669"/>
    <property type="project" value="TreeGrafter"/>
</dbReference>
<evidence type="ECO:0000256" key="1">
    <source>
        <dbReference type="SAM" id="MobiDB-lite"/>
    </source>
</evidence>
<dbReference type="InParanoid" id="A7TTI2"/>
<keyword evidence="2" id="KW-0812">Transmembrane</keyword>
<dbReference type="GO" id="GO:0045121">
    <property type="term" value="C:membrane raft"/>
    <property type="evidence" value="ECO:0007669"/>
    <property type="project" value="TreeGrafter"/>
</dbReference>
<dbReference type="GO" id="GO:0030866">
    <property type="term" value="P:cortical actin cytoskeleton organization"/>
    <property type="evidence" value="ECO:0007669"/>
    <property type="project" value="TreeGrafter"/>
</dbReference>
<feature type="compositionally biased region" description="Basic residues" evidence="1">
    <location>
        <begin position="304"/>
        <end position="316"/>
    </location>
</feature>
<feature type="transmembrane region" description="Helical" evidence="2">
    <location>
        <begin position="193"/>
        <end position="212"/>
    </location>
</feature>
<dbReference type="GO" id="GO:0005886">
    <property type="term" value="C:plasma membrane"/>
    <property type="evidence" value="ECO:0007669"/>
    <property type="project" value="InterPro"/>
</dbReference>